<feature type="compositionally biased region" description="Low complexity" evidence="5">
    <location>
        <begin position="324"/>
        <end position="346"/>
    </location>
</feature>
<dbReference type="PANTHER" id="PTHR34298:SF2">
    <property type="entry name" value="SEGREGATION AND CONDENSATION PROTEIN B"/>
    <property type="match status" value="1"/>
</dbReference>
<evidence type="ECO:0000256" key="4">
    <source>
        <dbReference type="ARBA" id="ARBA00023306"/>
    </source>
</evidence>
<dbReference type="Proteomes" id="UP000070255">
    <property type="component" value="Unassembled WGS sequence"/>
</dbReference>
<reference evidence="6 7" key="1">
    <citation type="submission" date="2015-11" db="EMBL/GenBank/DDBJ databases">
        <authorList>
            <person name="Sahl J."/>
            <person name="Wagner D."/>
            <person name="Keim P."/>
        </authorList>
    </citation>
    <scope>NUCLEOTIDE SEQUENCE [LARGE SCALE GENOMIC DNA]</scope>
    <source>
        <strain evidence="6 7">BDU18</strain>
    </source>
</reference>
<dbReference type="RefSeq" id="WP_038743272.1">
    <property type="nucleotide sequence ID" value="NZ_LNJQ01000001.1"/>
</dbReference>
<dbReference type="InterPro" id="IPR036390">
    <property type="entry name" value="WH_DNA-bd_sf"/>
</dbReference>
<dbReference type="Pfam" id="PF04079">
    <property type="entry name" value="SMC_ScpB"/>
    <property type="match status" value="1"/>
</dbReference>
<sequence>MNTQEAKIVLETALICAQEPLKLGDLRKLFADGVSADTVRTLLEDLKREWTGRGVELVALASGWRFQSTPAMRTYLDRLHPEKPPKYSRAVLETLAIIAYRQPVTRGDIEEIRGVTVNTQVVKQLEDRGWIEVIGHRDVPGRPALYATTKQFLDDLGLKALDDLPALEEPAAHLEASLLAQQAIDFPEDARADGDAIADVSVADVGEAGASAAGADEAGGEAAPAAHVSVASSDGADGVDGSTARIADPADNDERAGAEASVEATCVASEAEASRVAGGDASEQAAGHADGRIESGEVVADPASADDEDAAAARDRKAARGDAQDSADAATAPHAEAAERAVAADGEPVESPVPANEYAHAVARSDAVPAGAANAATREAAADPAANRATKGDQRAIGGIPHDAEPVPAHTEEALDDTSDSLADAVRSASEAAPERELQDDDEAPAKRRA</sequence>
<dbReference type="Gene3D" id="1.10.10.10">
    <property type="entry name" value="Winged helix-like DNA-binding domain superfamily/Winged helix DNA-binding domain"/>
    <property type="match status" value="2"/>
</dbReference>
<keyword evidence="7" id="KW-1185">Reference proteome</keyword>
<dbReference type="SUPFAM" id="SSF46785">
    <property type="entry name" value="Winged helix' DNA-binding domain"/>
    <property type="match status" value="2"/>
</dbReference>
<feature type="region of interest" description="Disordered" evidence="5">
    <location>
        <begin position="373"/>
        <end position="450"/>
    </location>
</feature>
<feature type="compositionally biased region" description="Low complexity" evidence="5">
    <location>
        <begin position="212"/>
        <end position="233"/>
    </location>
</feature>
<feature type="region of interest" description="Disordered" evidence="5">
    <location>
        <begin position="212"/>
        <end position="352"/>
    </location>
</feature>
<organism evidence="6 7">
    <name type="scientific">Burkholderia savannae</name>
    <dbReference type="NCBI Taxonomy" id="1637837"/>
    <lineage>
        <taxon>Bacteria</taxon>
        <taxon>Pseudomonadati</taxon>
        <taxon>Pseudomonadota</taxon>
        <taxon>Betaproteobacteria</taxon>
        <taxon>Burkholderiales</taxon>
        <taxon>Burkholderiaceae</taxon>
        <taxon>Burkholderia</taxon>
        <taxon>pseudomallei group</taxon>
    </lineage>
</organism>
<evidence type="ECO:0000313" key="7">
    <source>
        <dbReference type="Proteomes" id="UP000070255"/>
    </source>
</evidence>
<dbReference type="EMBL" id="LNJQ01000001">
    <property type="protein sequence ID" value="KWZ43241.1"/>
    <property type="molecule type" value="Genomic_DNA"/>
</dbReference>
<evidence type="ECO:0000256" key="3">
    <source>
        <dbReference type="ARBA" id="ARBA00022829"/>
    </source>
</evidence>
<dbReference type="InterPro" id="IPR036388">
    <property type="entry name" value="WH-like_DNA-bd_sf"/>
</dbReference>
<evidence type="ECO:0000256" key="1">
    <source>
        <dbReference type="ARBA" id="ARBA00022490"/>
    </source>
</evidence>
<feature type="compositionally biased region" description="Basic and acidic residues" evidence="5">
    <location>
        <begin position="402"/>
        <end position="413"/>
    </location>
</feature>
<keyword evidence="3" id="KW-0159">Chromosome partition</keyword>
<keyword evidence="2" id="KW-0132">Cell division</keyword>
<evidence type="ECO:0000313" key="6">
    <source>
        <dbReference type="EMBL" id="KWZ43241.1"/>
    </source>
</evidence>
<accession>A0ABR5TEF9</accession>
<gene>
    <name evidence="6" type="ORF">WS72_10470</name>
</gene>
<evidence type="ECO:0000256" key="2">
    <source>
        <dbReference type="ARBA" id="ARBA00022618"/>
    </source>
</evidence>
<name>A0ABR5TEF9_9BURK</name>
<feature type="compositionally biased region" description="Basic and acidic residues" evidence="5">
    <location>
        <begin position="311"/>
        <end position="323"/>
    </location>
</feature>
<keyword evidence="1" id="KW-0963">Cytoplasm</keyword>
<evidence type="ECO:0000256" key="5">
    <source>
        <dbReference type="SAM" id="MobiDB-lite"/>
    </source>
</evidence>
<comment type="caution">
    <text evidence="6">The sequence shown here is derived from an EMBL/GenBank/DDBJ whole genome shotgun (WGS) entry which is preliminary data.</text>
</comment>
<dbReference type="InterPro" id="IPR005234">
    <property type="entry name" value="ScpB_csome_segregation"/>
</dbReference>
<dbReference type="PANTHER" id="PTHR34298">
    <property type="entry name" value="SEGREGATION AND CONDENSATION PROTEIN B"/>
    <property type="match status" value="1"/>
</dbReference>
<dbReference type="NCBIfam" id="TIGR00281">
    <property type="entry name" value="SMC-Scp complex subunit ScpB"/>
    <property type="match status" value="1"/>
</dbReference>
<proteinExistence type="predicted"/>
<protein>
    <submittedName>
        <fullName evidence="6">Segregation and condensation protein B</fullName>
    </submittedName>
</protein>
<keyword evidence="4" id="KW-0131">Cell cycle</keyword>
<feature type="compositionally biased region" description="Low complexity" evidence="5">
    <location>
        <begin position="373"/>
        <end position="389"/>
    </location>
</feature>